<dbReference type="Proteomes" id="UP001328107">
    <property type="component" value="Unassembled WGS sequence"/>
</dbReference>
<organism evidence="1 2">
    <name type="scientific">Pristionchus mayeri</name>
    <dbReference type="NCBI Taxonomy" id="1317129"/>
    <lineage>
        <taxon>Eukaryota</taxon>
        <taxon>Metazoa</taxon>
        <taxon>Ecdysozoa</taxon>
        <taxon>Nematoda</taxon>
        <taxon>Chromadorea</taxon>
        <taxon>Rhabditida</taxon>
        <taxon>Rhabditina</taxon>
        <taxon>Diplogasteromorpha</taxon>
        <taxon>Diplogasteroidea</taxon>
        <taxon>Neodiplogasteridae</taxon>
        <taxon>Pristionchus</taxon>
    </lineage>
</organism>
<dbReference type="EMBL" id="BTRK01000004">
    <property type="protein sequence ID" value="GMR48893.1"/>
    <property type="molecule type" value="Genomic_DNA"/>
</dbReference>
<evidence type="ECO:0000313" key="1">
    <source>
        <dbReference type="EMBL" id="GMR48893.1"/>
    </source>
</evidence>
<name>A0AAN5CQV4_9BILA</name>
<evidence type="ECO:0000313" key="2">
    <source>
        <dbReference type="Proteomes" id="UP001328107"/>
    </source>
</evidence>
<reference evidence="2" key="1">
    <citation type="submission" date="2022-10" db="EMBL/GenBank/DDBJ databases">
        <title>Genome assembly of Pristionchus species.</title>
        <authorList>
            <person name="Yoshida K."/>
            <person name="Sommer R.J."/>
        </authorList>
    </citation>
    <scope>NUCLEOTIDE SEQUENCE [LARGE SCALE GENOMIC DNA]</scope>
    <source>
        <strain evidence="2">RS5460</strain>
    </source>
</reference>
<accession>A0AAN5CQV4</accession>
<comment type="caution">
    <text evidence="1">The sequence shown here is derived from an EMBL/GenBank/DDBJ whole genome shotgun (WGS) entry which is preliminary data.</text>
</comment>
<dbReference type="AlphaFoldDB" id="A0AAN5CQV4"/>
<sequence length="74" mass="8311">VEGGEAIGGYKRGEAKNTVIGEHVEEEIDMQIGGTGEYYLDEIPGVFWRYENCLNYGIERSEDDQSDDHGIERA</sequence>
<feature type="non-terminal residue" evidence="1">
    <location>
        <position position="1"/>
    </location>
</feature>
<gene>
    <name evidence="1" type="ORF">PMAYCL1PPCAC_19088</name>
</gene>
<protein>
    <submittedName>
        <fullName evidence="1">Uncharacterized protein</fullName>
    </submittedName>
</protein>
<keyword evidence="2" id="KW-1185">Reference proteome</keyword>
<proteinExistence type="predicted"/>
<feature type="non-terminal residue" evidence="1">
    <location>
        <position position="74"/>
    </location>
</feature>